<keyword evidence="2 6" id="KW-0689">Ribosomal protein</keyword>
<evidence type="ECO:0000256" key="1">
    <source>
        <dbReference type="ARBA" id="ARBA00010528"/>
    </source>
</evidence>
<dbReference type="InterPro" id="IPR013005">
    <property type="entry name" value="Ribosomal_uL4-like"/>
</dbReference>
<evidence type="ECO:0000256" key="5">
    <source>
        <dbReference type="SAM" id="MobiDB-lite"/>
    </source>
</evidence>
<evidence type="ECO:0000313" key="6">
    <source>
        <dbReference type="EMBL" id="KKY21148.1"/>
    </source>
</evidence>
<name>A0A0G2GC11_PHACM</name>
<evidence type="ECO:0000313" key="7">
    <source>
        <dbReference type="Proteomes" id="UP000053317"/>
    </source>
</evidence>
<dbReference type="AlphaFoldDB" id="A0A0G2GC11"/>
<feature type="compositionally biased region" description="Basic and acidic residues" evidence="5">
    <location>
        <begin position="1"/>
        <end position="16"/>
    </location>
</feature>
<evidence type="ECO:0000256" key="3">
    <source>
        <dbReference type="ARBA" id="ARBA00023274"/>
    </source>
</evidence>
<dbReference type="SUPFAM" id="SSF52166">
    <property type="entry name" value="Ribosomal protein L4"/>
    <property type="match status" value="1"/>
</dbReference>
<dbReference type="Gene3D" id="3.40.1370.10">
    <property type="match status" value="1"/>
</dbReference>
<dbReference type="GO" id="GO:0003735">
    <property type="term" value="F:structural constituent of ribosome"/>
    <property type="evidence" value="ECO:0007669"/>
    <property type="project" value="InterPro"/>
</dbReference>
<dbReference type="Proteomes" id="UP000053317">
    <property type="component" value="Unassembled WGS sequence"/>
</dbReference>
<dbReference type="EMBL" id="LCWF01000087">
    <property type="protein sequence ID" value="KKY21148.1"/>
    <property type="molecule type" value="Genomic_DNA"/>
</dbReference>
<dbReference type="OrthoDB" id="275876at2759"/>
<organism evidence="6 7">
    <name type="scientific">Phaeomoniella chlamydospora</name>
    <name type="common">Phaeoacremonium chlamydosporum</name>
    <dbReference type="NCBI Taxonomy" id="158046"/>
    <lineage>
        <taxon>Eukaryota</taxon>
        <taxon>Fungi</taxon>
        <taxon>Dikarya</taxon>
        <taxon>Ascomycota</taxon>
        <taxon>Pezizomycotina</taxon>
        <taxon>Eurotiomycetes</taxon>
        <taxon>Chaetothyriomycetidae</taxon>
        <taxon>Phaeomoniellales</taxon>
        <taxon>Phaeomoniellaceae</taxon>
        <taxon>Phaeomoniella</taxon>
    </lineage>
</organism>
<comment type="similarity">
    <text evidence="1">Belongs to the universal ribosomal protein uL4 family.</text>
</comment>
<dbReference type="GO" id="GO:0006412">
    <property type="term" value="P:translation"/>
    <property type="evidence" value="ECO:0007669"/>
    <property type="project" value="InterPro"/>
</dbReference>
<reference evidence="6 7" key="1">
    <citation type="submission" date="2015-05" db="EMBL/GenBank/DDBJ databases">
        <title>Distinctive expansion of gene families associated with plant cell wall degradation and secondary metabolism in the genomes of grapevine trunk pathogens.</title>
        <authorList>
            <person name="Lawrence D.P."/>
            <person name="Travadon R."/>
            <person name="Rolshausen P.E."/>
            <person name="Baumgartner K."/>
        </authorList>
    </citation>
    <scope>NUCLEOTIDE SEQUENCE [LARGE SCALE GENOMIC DNA]</scope>
    <source>
        <strain evidence="6">UCRPC4</strain>
    </source>
</reference>
<accession>A0A0G2GC11</accession>
<sequence length="206" mass="23358">MADDRTGKARVGDKKSPVRRGGGVAFGPHPRDFSTELNKKIYDIAWRTALSYRYRKGELVVIDNTISVPWKATPHLLNNLFTSHNWGQGYGRSTLVTLNARERLNDHMEDLGHHGVVKDLFDVDVKDLLETGRIIIEKFALDALIGAHSSDLGHSMSLKMSHSYQQSLAKQYREDLEEAEAQVEEELQDEMADSSEMLQEEQHARI</sequence>
<feature type="compositionally biased region" description="Acidic residues" evidence="5">
    <location>
        <begin position="175"/>
        <end position="193"/>
    </location>
</feature>
<evidence type="ECO:0000256" key="4">
    <source>
        <dbReference type="ARBA" id="ARBA00040565"/>
    </source>
</evidence>
<feature type="region of interest" description="Disordered" evidence="5">
    <location>
        <begin position="1"/>
        <end position="27"/>
    </location>
</feature>
<gene>
    <name evidence="6" type="ORF">UCRPC4_g03844</name>
</gene>
<dbReference type="PANTHER" id="PTHR10746">
    <property type="entry name" value="50S RIBOSOMAL PROTEIN L4"/>
    <property type="match status" value="1"/>
</dbReference>
<keyword evidence="7" id="KW-1185">Reference proteome</keyword>
<evidence type="ECO:0000256" key="2">
    <source>
        <dbReference type="ARBA" id="ARBA00022980"/>
    </source>
</evidence>
<keyword evidence="3" id="KW-0687">Ribonucleoprotein</keyword>
<protein>
    <recommendedName>
        <fullName evidence="4">Large ribosomal subunit protein uL4m</fullName>
    </recommendedName>
</protein>
<comment type="caution">
    <text evidence="6">The sequence shown here is derived from an EMBL/GenBank/DDBJ whole genome shotgun (WGS) entry which is preliminary data.</text>
</comment>
<dbReference type="GO" id="GO:0005840">
    <property type="term" value="C:ribosome"/>
    <property type="evidence" value="ECO:0007669"/>
    <property type="project" value="UniProtKB-KW"/>
</dbReference>
<reference evidence="6 7" key="2">
    <citation type="submission" date="2015-05" db="EMBL/GenBank/DDBJ databases">
        <authorList>
            <person name="Morales-Cruz A."/>
            <person name="Amrine K.C."/>
            <person name="Cantu D."/>
        </authorList>
    </citation>
    <scope>NUCLEOTIDE SEQUENCE [LARGE SCALE GENOMIC DNA]</scope>
    <source>
        <strain evidence="6">UCRPC4</strain>
    </source>
</reference>
<dbReference type="PANTHER" id="PTHR10746:SF6">
    <property type="entry name" value="LARGE RIBOSOMAL SUBUNIT PROTEIN UL4M"/>
    <property type="match status" value="1"/>
</dbReference>
<proteinExistence type="inferred from homology"/>
<dbReference type="InterPro" id="IPR023574">
    <property type="entry name" value="Ribosomal_uL4_dom_sf"/>
</dbReference>
<dbReference type="InterPro" id="IPR002136">
    <property type="entry name" value="Ribosomal_uL4"/>
</dbReference>
<dbReference type="GO" id="GO:1990904">
    <property type="term" value="C:ribonucleoprotein complex"/>
    <property type="evidence" value="ECO:0007669"/>
    <property type="project" value="UniProtKB-KW"/>
</dbReference>
<dbReference type="Pfam" id="PF00573">
    <property type="entry name" value="Ribosomal_L4"/>
    <property type="match status" value="1"/>
</dbReference>
<feature type="region of interest" description="Disordered" evidence="5">
    <location>
        <begin position="169"/>
        <end position="206"/>
    </location>
</feature>